<accession>A0A5E4NBY6</accession>
<reference evidence="1 2" key="1">
    <citation type="submission" date="2019-08" db="EMBL/GenBank/DDBJ databases">
        <authorList>
            <person name="Alioto T."/>
            <person name="Alioto T."/>
            <person name="Gomez Garrido J."/>
        </authorList>
    </citation>
    <scope>NUCLEOTIDE SEQUENCE [LARGE SCALE GENOMIC DNA]</scope>
</reference>
<keyword evidence="2" id="KW-1185">Reference proteome</keyword>
<gene>
    <name evidence="1" type="ORF">CINCED_3A018300</name>
</gene>
<organism evidence="1 2">
    <name type="scientific">Cinara cedri</name>
    <dbReference type="NCBI Taxonomy" id="506608"/>
    <lineage>
        <taxon>Eukaryota</taxon>
        <taxon>Metazoa</taxon>
        <taxon>Ecdysozoa</taxon>
        <taxon>Arthropoda</taxon>
        <taxon>Hexapoda</taxon>
        <taxon>Insecta</taxon>
        <taxon>Pterygota</taxon>
        <taxon>Neoptera</taxon>
        <taxon>Paraneoptera</taxon>
        <taxon>Hemiptera</taxon>
        <taxon>Sternorrhyncha</taxon>
        <taxon>Aphidomorpha</taxon>
        <taxon>Aphidoidea</taxon>
        <taxon>Aphididae</taxon>
        <taxon>Lachninae</taxon>
        <taxon>Cinara</taxon>
    </lineage>
</organism>
<dbReference type="InterPro" id="IPR010736">
    <property type="entry name" value="SHIPPO-rpt"/>
</dbReference>
<dbReference type="Pfam" id="PF07004">
    <property type="entry name" value="SHIPPO-rpt"/>
    <property type="match status" value="1"/>
</dbReference>
<dbReference type="Proteomes" id="UP000325440">
    <property type="component" value="Unassembled WGS sequence"/>
</dbReference>
<protein>
    <recommendedName>
        <fullName evidence="3">Outer dense fiber protein 3</fullName>
    </recommendedName>
</protein>
<name>A0A5E4NBY6_9HEMI</name>
<dbReference type="EMBL" id="CABPRJ010001916">
    <property type="protein sequence ID" value="VVC41309.1"/>
    <property type="molecule type" value="Genomic_DNA"/>
</dbReference>
<proteinExistence type="predicted"/>
<evidence type="ECO:0000313" key="2">
    <source>
        <dbReference type="Proteomes" id="UP000325440"/>
    </source>
</evidence>
<dbReference type="OrthoDB" id="429991at2759"/>
<evidence type="ECO:0000313" key="1">
    <source>
        <dbReference type="EMBL" id="VVC41309.1"/>
    </source>
</evidence>
<dbReference type="AlphaFoldDB" id="A0A5E4NBY6"/>
<sequence length="243" mass="26585">MDKKILEYTATGERSPGPAAYCVKPTFGKGATDPSIKKNPAYSMLGRTQKNINAIGPGPAYTTYGIFRDGKYRTPGGVLSWRFRRGRHAANTPSPAEYCVKLAKVTGGHLMRPIKSRKKDPNTGPAPNQYLLPDTLSKRAARLLGRFKESDKCPTPGPYDLPPIPGNGRTMGRRYNKSAKCPTPGPADYDATVRLNCMCKCKLGIKHPCGTTFGRRTAKVSVFAVPSDNKFDDECLAKNQPKF</sequence>
<evidence type="ECO:0008006" key="3">
    <source>
        <dbReference type="Google" id="ProtNLM"/>
    </source>
</evidence>